<protein>
    <recommendedName>
        <fullName evidence="4">HpcH/HpaI aldolase/citrate lyase domain-containing protein</fullName>
    </recommendedName>
</protein>
<keyword evidence="3" id="KW-0456">Lyase</keyword>
<comment type="similarity">
    <text evidence="1">Belongs to the HpcH/HpaI aldolase family.</text>
</comment>
<dbReference type="GO" id="GO:0046872">
    <property type="term" value="F:metal ion binding"/>
    <property type="evidence" value="ECO:0007669"/>
    <property type="project" value="UniProtKB-KW"/>
</dbReference>
<keyword evidence="6" id="KW-1185">Reference proteome</keyword>
<dbReference type="GO" id="GO:0005737">
    <property type="term" value="C:cytoplasm"/>
    <property type="evidence" value="ECO:0007669"/>
    <property type="project" value="TreeGrafter"/>
</dbReference>
<dbReference type="Pfam" id="PF03328">
    <property type="entry name" value="HpcH_HpaI"/>
    <property type="match status" value="1"/>
</dbReference>
<dbReference type="RefSeq" id="XP_012177834.1">
    <property type="nucleotide sequence ID" value="XM_012322444.1"/>
</dbReference>
<evidence type="ECO:0000313" key="6">
    <source>
        <dbReference type="Proteomes" id="UP000006352"/>
    </source>
</evidence>
<reference evidence="5 6" key="1">
    <citation type="journal article" date="2012" name="Appl. Environ. Microbiol.">
        <title>Short-read sequencing for genomic analysis of the brown rot fungus Fibroporia radiculosa.</title>
        <authorList>
            <person name="Tang J.D."/>
            <person name="Perkins A.D."/>
            <person name="Sonstegard T.S."/>
            <person name="Schroeder S.G."/>
            <person name="Burgess S.C."/>
            <person name="Diehl S.V."/>
        </authorList>
    </citation>
    <scope>NUCLEOTIDE SEQUENCE [LARGE SCALE GENOMIC DNA]</scope>
    <source>
        <strain evidence="5 6">TFFH 294</strain>
    </source>
</reference>
<dbReference type="InterPro" id="IPR015813">
    <property type="entry name" value="Pyrv/PenolPyrv_kinase-like_dom"/>
</dbReference>
<dbReference type="SUPFAM" id="SSF51621">
    <property type="entry name" value="Phosphoenolpyruvate/pyruvate domain"/>
    <property type="match status" value="1"/>
</dbReference>
<evidence type="ECO:0000256" key="3">
    <source>
        <dbReference type="ARBA" id="ARBA00023239"/>
    </source>
</evidence>
<proteinExistence type="inferred from homology"/>
<dbReference type="EMBL" id="HE796889">
    <property type="protein sequence ID" value="CCL98551.1"/>
    <property type="molecule type" value="Genomic_DNA"/>
</dbReference>
<accession>J4I801</accession>
<organism evidence="5 6">
    <name type="scientific">Fibroporia radiculosa</name>
    <dbReference type="NCBI Taxonomy" id="599839"/>
    <lineage>
        <taxon>Eukaryota</taxon>
        <taxon>Fungi</taxon>
        <taxon>Dikarya</taxon>
        <taxon>Basidiomycota</taxon>
        <taxon>Agaricomycotina</taxon>
        <taxon>Agaricomycetes</taxon>
        <taxon>Polyporales</taxon>
        <taxon>Fibroporiaceae</taxon>
        <taxon>Fibroporia</taxon>
    </lineage>
</organism>
<sequence length="278" mass="29017">MASRSLINALRASKPAFGAWVMLPGALNARMVASSSPHLSWITIDCEHGLTSLQPGVHESIQAVASLGASAPTTIVRIPATGASADGSASWQIKYALDAGARGVVVPMVSTAAQATSIVSAARFPPKGIRGFGSPFTESIWGVSSDEYLATANDGVLVIVQIETREAMQNLDDILAVDGVDGVFIGPYDLSLAHGYPPPSPDPHPEVEKMIHEILRKAHAHSKKCAMFCTTGAQAAKRAEEGFDMVNVMTDKSALTNALAYNLAIASGDTPGSQGMGY</sequence>
<dbReference type="GeneID" id="24093462"/>
<evidence type="ECO:0000256" key="1">
    <source>
        <dbReference type="ARBA" id="ARBA00005568"/>
    </source>
</evidence>
<feature type="domain" description="HpcH/HpaI aldolase/citrate lyase" evidence="4">
    <location>
        <begin position="38"/>
        <end position="255"/>
    </location>
</feature>
<evidence type="ECO:0000313" key="5">
    <source>
        <dbReference type="EMBL" id="CCL98551.1"/>
    </source>
</evidence>
<dbReference type="HOGENOM" id="CLU_059964_3_0_1"/>
<name>J4I801_9APHY</name>
<gene>
    <name evidence="5" type="ORF">FIBRA_00551</name>
</gene>
<dbReference type="STRING" id="599839.J4I801"/>
<dbReference type="PANTHER" id="PTHR30502">
    <property type="entry name" value="2-KETO-3-DEOXY-L-RHAMNONATE ALDOLASE"/>
    <property type="match status" value="1"/>
</dbReference>
<evidence type="ECO:0000256" key="2">
    <source>
        <dbReference type="ARBA" id="ARBA00022723"/>
    </source>
</evidence>
<dbReference type="Gene3D" id="3.20.20.60">
    <property type="entry name" value="Phosphoenolpyruvate-binding domains"/>
    <property type="match status" value="1"/>
</dbReference>
<dbReference type="PANTHER" id="PTHR30502:SF0">
    <property type="entry name" value="PHOSPHOENOLPYRUVATE CARBOXYLASE FAMILY PROTEIN"/>
    <property type="match status" value="1"/>
</dbReference>
<dbReference type="OrthoDB" id="1621678at2759"/>
<dbReference type="InterPro" id="IPR005000">
    <property type="entry name" value="Aldolase/citrate-lyase_domain"/>
</dbReference>
<keyword evidence="2" id="KW-0479">Metal-binding</keyword>
<dbReference type="InterPro" id="IPR050251">
    <property type="entry name" value="HpcH-HpaI_aldolase"/>
</dbReference>
<dbReference type="InterPro" id="IPR040442">
    <property type="entry name" value="Pyrv_kinase-like_dom_sf"/>
</dbReference>
<dbReference type="InParanoid" id="J4I801"/>
<dbReference type="GO" id="GO:0016832">
    <property type="term" value="F:aldehyde-lyase activity"/>
    <property type="evidence" value="ECO:0007669"/>
    <property type="project" value="TreeGrafter"/>
</dbReference>
<dbReference type="Proteomes" id="UP000006352">
    <property type="component" value="Unassembled WGS sequence"/>
</dbReference>
<dbReference type="AlphaFoldDB" id="J4I801"/>
<evidence type="ECO:0000259" key="4">
    <source>
        <dbReference type="Pfam" id="PF03328"/>
    </source>
</evidence>